<feature type="domain" description="Cytochrome c" evidence="5">
    <location>
        <begin position="104"/>
        <end position="196"/>
    </location>
</feature>
<reference evidence="6 7" key="1">
    <citation type="journal article" date="2022" name="Microbiol. Resour. Announc.">
        <title>Complete Genome Sequences of Thermus Strains Isolated from Senami Hot Spring in Japan.</title>
        <authorList>
            <person name="Miyazaki K."/>
        </authorList>
    </citation>
    <scope>NUCLEOTIDE SEQUENCE [LARGE SCALE GENOMIC DNA]</scope>
    <source>
        <strain evidence="6 7">SNM4-1</strain>
    </source>
</reference>
<accession>A0ABM7XHD7</accession>
<dbReference type="EMBL" id="AP025593">
    <property type="protein sequence ID" value="BDG15689.1"/>
    <property type="molecule type" value="Genomic_DNA"/>
</dbReference>
<keyword evidence="7" id="KW-1185">Reference proteome</keyword>
<evidence type="ECO:0000256" key="3">
    <source>
        <dbReference type="ARBA" id="ARBA00023004"/>
    </source>
</evidence>
<dbReference type="SUPFAM" id="SSF46626">
    <property type="entry name" value="Cytochrome c"/>
    <property type="match status" value="2"/>
</dbReference>
<keyword evidence="2 4" id="KW-0479">Metal-binding</keyword>
<name>A0ABM7XHD7_THEBO</name>
<dbReference type="PANTHER" id="PTHR35008">
    <property type="entry name" value="BLL4482 PROTEIN-RELATED"/>
    <property type="match status" value="1"/>
</dbReference>
<evidence type="ECO:0000256" key="1">
    <source>
        <dbReference type="ARBA" id="ARBA00022617"/>
    </source>
</evidence>
<dbReference type="PANTHER" id="PTHR35008:SF4">
    <property type="entry name" value="BLL4482 PROTEIN"/>
    <property type="match status" value="1"/>
</dbReference>
<dbReference type="InterPro" id="IPR009056">
    <property type="entry name" value="Cyt_c-like_dom"/>
</dbReference>
<keyword evidence="1 4" id="KW-0349">Heme</keyword>
<evidence type="ECO:0000259" key="5">
    <source>
        <dbReference type="PROSITE" id="PS51007"/>
    </source>
</evidence>
<proteinExistence type="predicted"/>
<evidence type="ECO:0000256" key="2">
    <source>
        <dbReference type="ARBA" id="ARBA00022723"/>
    </source>
</evidence>
<keyword evidence="3 4" id="KW-0408">Iron</keyword>
<dbReference type="Pfam" id="PF00034">
    <property type="entry name" value="Cytochrom_C"/>
    <property type="match status" value="1"/>
</dbReference>
<protein>
    <submittedName>
        <fullName evidence="6">Cytochrome c552</fullName>
    </submittedName>
</protein>
<evidence type="ECO:0000313" key="7">
    <source>
        <dbReference type="Proteomes" id="UP000831120"/>
    </source>
</evidence>
<dbReference type="InterPro" id="IPR051459">
    <property type="entry name" value="Cytochrome_c-type_DH"/>
</dbReference>
<dbReference type="PROSITE" id="PS51007">
    <property type="entry name" value="CYTC"/>
    <property type="match status" value="1"/>
</dbReference>
<evidence type="ECO:0000256" key="4">
    <source>
        <dbReference type="PROSITE-ProRule" id="PRU00433"/>
    </source>
</evidence>
<sequence>MVMRKLGLPLLALGLGLSGYLALSQPTLPEGPGKELVLAKCQTCHDIGLVARERLSRERWDAVLDEMALQGLKVTPEERSAILDYLATYLGTTPPPPPQAAEAPTAKTGAQVYANCQGCHGPQGEGNPPLFPPLRGHVAKLLGAEGGRNYLLQVVLYGLQGEIQVEGQAYNQVMPGFAWLPDEDVALVLNHLLTFGAPEGLRPYTPEEVKAARAKPLTPEEVHALRQGLRLP</sequence>
<gene>
    <name evidence="6" type="ORF">TbrSNM41_04230</name>
</gene>
<dbReference type="InterPro" id="IPR036909">
    <property type="entry name" value="Cyt_c-like_dom_sf"/>
</dbReference>
<evidence type="ECO:0000313" key="6">
    <source>
        <dbReference type="EMBL" id="BDG15689.1"/>
    </source>
</evidence>
<organism evidence="6 7">
    <name type="scientific">Thermus brockianus</name>
    <dbReference type="NCBI Taxonomy" id="56956"/>
    <lineage>
        <taxon>Bacteria</taxon>
        <taxon>Thermotogati</taxon>
        <taxon>Deinococcota</taxon>
        <taxon>Deinococci</taxon>
        <taxon>Thermales</taxon>
        <taxon>Thermaceae</taxon>
        <taxon>Thermus</taxon>
    </lineage>
</organism>
<dbReference type="Gene3D" id="1.10.760.10">
    <property type="entry name" value="Cytochrome c-like domain"/>
    <property type="match status" value="2"/>
</dbReference>
<dbReference type="Proteomes" id="UP000831120">
    <property type="component" value="Chromosome"/>
</dbReference>